<dbReference type="InterPro" id="IPR001452">
    <property type="entry name" value="SH3_domain"/>
</dbReference>
<accession>A0A158Q4A1</accession>
<evidence type="ECO:0000256" key="2">
    <source>
        <dbReference type="PROSITE-ProRule" id="PRU00192"/>
    </source>
</evidence>
<gene>
    <name evidence="4" type="ORF">DME_LOCUS8231</name>
</gene>
<evidence type="ECO:0000313" key="5">
    <source>
        <dbReference type="Proteomes" id="UP000038040"/>
    </source>
</evidence>
<name>A0A158Q4A1_DRAME</name>
<evidence type="ECO:0000313" key="7">
    <source>
        <dbReference type="WBParaSite" id="DME_0000434801-mRNA-1"/>
    </source>
</evidence>
<dbReference type="AlphaFoldDB" id="A0A158Q4A1"/>
<dbReference type="Gene3D" id="2.30.30.40">
    <property type="entry name" value="SH3 Domains"/>
    <property type="match status" value="1"/>
</dbReference>
<dbReference type="WBParaSite" id="DME_0000434801-mRNA-1">
    <property type="protein sequence ID" value="DME_0000434801-mRNA-1"/>
    <property type="gene ID" value="DME_0000434801"/>
</dbReference>
<evidence type="ECO:0000259" key="3">
    <source>
        <dbReference type="PROSITE" id="PS50002"/>
    </source>
</evidence>
<dbReference type="Proteomes" id="UP000274756">
    <property type="component" value="Unassembled WGS sequence"/>
</dbReference>
<keyword evidence="6" id="KW-1185">Reference proteome</keyword>
<evidence type="ECO:0000313" key="4">
    <source>
        <dbReference type="EMBL" id="VDN58258.1"/>
    </source>
</evidence>
<protein>
    <submittedName>
        <fullName evidence="7">SH3 domain-containing protein</fullName>
    </submittedName>
</protein>
<dbReference type="Pfam" id="PF00018">
    <property type="entry name" value="SH3_1"/>
    <property type="match status" value="1"/>
</dbReference>
<proteinExistence type="predicted"/>
<reference evidence="7" key="1">
    <citation type="submission" date="2016-04" db="UniProtKB">
        <authorList>
            <consortium name="WormBaseParasite"/>
        </authorList>
    </citation>
    <scope>IDENTIFICATION</scope>
</reference>
<keyword evidence="1 2" id="KW-0728">SH3 domain</keyword>
<dbReference type="EMBL" id="UYYG01001167">
    <property type="protein sequence ID" value="VDN58258.1"/>
    <property type="molecule type" value="Genomic_DNA"/>
</dbReference>
<dbReference type="Proteomes" id="UP000038040">
    <property type="component" value="Unplaced"/>
</dbReference>
<organism evidence="5 7">
    <name type="scientific">Dracunculus medinensis</name>
    <name type="common">Guinea worm</name>
    <dbReference type="NCBI Taxonomy" id="318479"/>
    <lineage>
        <taxon>Eukaryota</taxon>
        <taxon>Metazoa</taxon>
        <taxon>Ecdysozoa</taxon>
        <taxon>Nematoda</taxon>
        <taxon>Chromadorea</taxon>
        <taxon>Rhabditida</taxon>
        <taxon>Spirurina</taxon>
        <taxon>Dracunculoidea</taxon>
        <taxon>Dracunculidae</taxon>
        <taxon>Dracunculus</taxon>
    </lineage>
</organism>
<dbReference type="SMART" id="SM00326">
    <property type="entry name" value="SH3"/>
    <property type="match status" value="1"/>
</dbReference>
<evidence type="ECO:0000313" key="6">
    <source>
        <dbReference type="Proteomes" id="UP000274756"/>
    </source>
</evidence>
<dbReference type="OrthoDB" id="4680325at2759"/>
<sequence>MTLHYSKSLKAIRSRTEYIYDSARRKLTKSFRSRKKQSQQESCIALEDYEAHEPGQLTVNKGQRLQIIEFYVDAPEWALVSLTTESGEQRQGVVPFSILSNEISVVGKNSFRRRIAANTTPLETL</sequence>
<dbReference type="InterPro" id="IPR036028">
    <property type="entry name" value="SH3-like_dom_sf"/>
</dbReference>
<evidence type="ECO:0000256" key="1">
    <source>
        <dbReference type="ARBA" id="ARBA00022443"/>
    </source>
</evidence>
<reference evidence="4 6" key="2">
    <citation type="submission" date="2018-11" db="EMBL/GenBank/DDBJ databases">
        <authorList>
            <consortium name="Pathogen Informatics"/>
        </authorList>
    </citation>
    <scope>NUCLEOTIDE SEQUENCE [LARGE SCALE GENOMIC DNA]</scope>
</reference>
<feature type="domain" description="SH3" evidence="3">
    <location>
        <begin position="38"/>
        <end position="104"/>
    </location>
</feature>
<dbReference type="SUPFAM" id="SSF50044">
    <property type="entry name" value="SH3-domain"/>
    <property type="match status" value="1"/>
</dbReference>
<dbReference type="PROSITE" id="PS50002">
    <property type="entry name" value="SH3"/>
    <property type="match status" value="1"/>
</dbReference>